<name>A0A1H5MSM5_9PSED</name>
<accession>A0A1H5MSM5</accession>
<dbReference type="Proteomes" id="UP000198985">
    <property type="component" value="Unassembled WGS sequence"/>
</dbReference>
<organism evidence="1 2">
    <name type="scientific">Pseudomonas migulae</name>
    <dbReference type="NCBI Taxonomy" id="78543"/>
    <lineage>
        <taxon>Bacteria</taxon>
        <taxon>Pseudomonadati</taxon>
        <taxon>Pseudomonadota</taxon>
        <taxon>Gammaproteobacteria</taxon>
        <taxon>Pseudomonadales</taxon>
        <taxon>Pseudomonadaceae</taxon>
        <taxon>Pseudomonas</taxon>
    </lineage>
</organism>
<sequence length="58" mass="6944">MTLHQYRAILGGVLNGEKSYKTKTIHLLKSRFYRDVRLNFVIYRVKFSDVSFLYCTPR</sequence>
<proteinExistence type="predicted"/>
<dbReference type="EMBL" id="FNTY01000002">
    <property type="protein sequence ID" value="SEE91368.1"/>
    <property type="molecule type" value="Genomic_DNA"/>
</dbReference>
<dbReference type="AlphaFoldDB" id="A0A1H5MSM5"/>
<reference evidence="1 2" key="1">
    <citation type="submission" date="2016-10" db="EMBL/GenBank/DDBJ databases">
        <authorList>
            <person name="de Groot N.N."/>
        </authorList>
    </citation>
    <scope>NUCLEOTIDE SEQUENCE [LARGE SCALE GENOMIC DNA]</scope>
    <source>
        <strain evidence="1 2">BS3662</strain>
    </source>
</reference>
<evidence type="ECO:0000313" key="1">
    <source>
        <dbReference type="EMBL" id="SEE91368.1"/>
    </source>
</evidence>
<evidence type="ECO:0000313" key="2">
    <source>
        <dbReference type="Proteomes" id="UP000198985"/>
    </source>
</evidence>
<protein>
    <submittedName>
        <fullName evidence="1">Uncharacterized protein</fullName>
    </submittedName>
</protein>
<gene>
    <name evidence="1" type="ORF">SAMN04490194_4982</name>
</gene>